<dbReference type="NCBIfam" id="TIGR00165">
    <property type="entry name" value="S18"/>
    <property type="match status" value="1"/>
</dbReference>
<dbReference type="GO" id="GO:0006412">
    <property type="term" value="P:translation"/>
    <property type="evidence" value="ECO:0007669"/>
    <property type="project" value="InterPro"/>
</dbReference>
<dbReference type="EMBL" id="BARS01009455">
    <property type="protein sequence ID" value="GAF74872.1"/>
    <property type="molecule type" value="Genomic_DNA"/>
</dbReference>
<dbReference type="GO" id="GO:0003735">
    <property type="term" value="F:structural constituent of ribosome"/>
    <property type="evidence" value="ECO:0007669"/>
    <property type="project" value="InterPro"/>
</dbReference>
<evidence type="ECO:0000256" key="1">
    <source>
        <dbReference type="ARBA" id="ARBA00005589"/>
    </source>
</evidence>
<evidence type="ECO:0000256" key="3">
    <source>
        <dbReference type="ARBA" id="ARBA00023274"/>
    </source>
</evidence>
<dbReference type="Gene3D" id="4.10.640.10">
    <property type="entry name" value="Ribosomal protein S18"/>
    <property type="match status" value="1"/>
</dbReference>
<evidence type="ECO:0000256" key="2">
    <source>
        <dbReference type="ARBA" id="ARBA00022980"/>
    </source>
</evidence>
<comment type="caution">
    <text evidence="5">The sequence shown here is derived from an EMBL/GenBank/DDBJ whole genome shotgun (WGS) entry which is preliminary data.</text>
</comment>
<keyword evidence="2" id="KW-0689">Ribosomal protein</keyword>
<evidence type="ECO:0008006" key="6">
    <source>
        <dbReference type="Google" id="ProtNLM"/>
    </source>
</evidence>
<evidence type="ECO:0000313" key="5">
    <source>
        <dbReference type="EMBL" id="GAF74872.1"/>
    </source>
</evidence>
<keyword evidence="3" id="KW-0687">Ribonucleoprotein</keyword>
<dbReference type="PANTHER" id="PTHR13479:SF40">
    <property type="entry name" value="SMALL RIBOSOMAL SUBUNIT PROTEIN BS18M"/>
    <property type="match status" value="1"/>
</dbReference>
<organism evidence="5">
    <name type="scientific">marine sediment metagenome</name>
    <dbReference type="NCBI Taxonomy" id="412755"/>
    <lineage>
        <taxon>unclassified sequences</taxon>
        <taxon>metagenomes</taxon>
        <taxon>ecological metagenomes</taxon>
    </lineage>
</organism>
<name>X0SG39_9ZZZZ</name>
<dbReference type="InterPro" id="IPR001648">
    <property type="entry name" value="Ribosomal_bS18"/>
</dbReference>
<dbReference type="PANTHER" id="PTHR13479">
    <property type="entry name" value="30S RIBOSOMAL PROTEIN S18"/>
    <property type="match status" value="1"/>
</dbReference>
<evidence type="ECO:0000256" key="4">
    <source>
        <dbReference type="SAM" id="MobiDB-lite"/>
    </source>
</evidence>
<dbReference type="AlphaFoldDB" id="X0SG39"/>
<reference evidence="5" key="1">
    <citation type="journal article" date="2014" name="Front. Microbiol.">
        <title>High frequency of phylogenetically diverse reductive dehalogenase-homologous genes in deep subseafloor sedimentary metagenomes.</title>
        <authorList>
            <person name="Kawai M."/>
            <person name="Futagami T."/>
            <person name="Toyoda A."/>
            <person name="Takaki Y."/>
            <person name="Nishi S."/>
            <person name="Hori S."/>
            <person name="Arai W."/>
            <person name="Tsubouchi T."/>
            <person name="Morono Y."/>
            <person name="Uchiyama I."/>
            <person name="Ito T."/>
            <person name="Fujiyama A."/>
            <person name="Inagaki F."/>
            <person name="Takami H."/>
        </authorList>
    </citation>
    <scope>NUCLEOTIDE SEQUENCE</scope>
    <source>
        <strain evidence="5">Expedition CK06-06</strain>
    </source>
</reference>
<protein>
    <recommendedName>
        <fullName evidence="6">30S ribosomal protein S18</fullName>
    </recommendedName>
</protein>
<gene>
    <name evidence="5" type="ORF">S01H1_17777</name>
</gene>
<sequence>MARYKRTPRKPGTVKRKRKSRFREQVKCRFCREKGKEIDYKDVAVMSKLVTQHGKLFSRKRSGNCAGCQRKVKKAVKYARFMALLPYVT</sequence>
<comment type="similarity">
    <text evidence="1">Belongs to the bacterial ribosomal protein bS18 family.</text>
</comment>
<dbReference type="SUPFAM" id="SSF46911">
    <property type="entry name" value="Ribosomal protein S18"/>
    <property type="match status" value="1"/>
</dbReference>
<proteinExistence type="inferred from homology"/>
<dbReference type="GO" id="GO:0070181">
    <property type="term" value="F:small ribosomal subunit rRNA binding"/>
    <property type="evidence" value="ECO:0007669"/>
    <property type="project" value="TreeGrafter"/>
</dbReference>
<dbReference type="InterPro" id="IPR036870">
    <property type="entry name" value="Ribosomal_bS18_sf"/>
</dbReference>
<dbReference type="PRINTS" id="PR00974">
    <property type="entry name" value="RIBOSOMALS18"/>
</dbReference>
<dbReference type="Pfam" id="PF01084">
    <property type="entry name" value="Ribosomal_S18"/>
    <property type="match status" value="1"/>
</dbReference>
<feature type="region of interest" description="Disordered" evidence="4">
    <location>
        <begin position="1"/>
        <end position="20"/>
    </location>
</feature>
<accession>X0SG39</accession>
<dbReference type="GO" id="GO:0022627">
    <property type="term" value="C:cytosolic small ribosomal subunit"/>
    <property type="evidence" value="ECO:0007669"/>
    <property type="project" value="TreeGrafter"/>
</dbReference>